<feature type="transmembrane region" description="Helical" evidence="19">
    <location>
        <begin position="113"/>
        <end position="133"/>
    </location>
</feature>
<feature type="transmembrane region" description="Helical" evidence="19">
    <location>
        <begin position="247"/>
        <end position="265"/>
    </location>
</feature>
<comment type="catalytic activity">
    <reaction evidence="18 19">
        <text>alpha-ribazole 5'-phosphate + adenosylcob(III)inamide-GDP = adenosylcob(III)alamin 5'-phosphate + GMP + H(+)</text>
        <dbReference type="Rhea" id="RHEA:23560"/>
        <dbReference type="ChEBI" id="CHEBI:15378"/>
        <dbReference type="ChEBI" id="CHEBI:57918"/>
        <dbReference type="ChEBI" id="CHEBI:58115"/>
        <dbReference type="ChEBI" id="CHEBI:60487"/>
        <dbReference type="ChEBI" id="CHEBI:60493"/>
        <dbReference type="EC" id="2.7.8.26"/>
    </reaction>
</comment>
<dbReference type="AlphaFoldDB" id="K0IGW4"/>
<evidence type="ECO:0000256" key="18">
    <source>
        <dbReference type="ARBA" id="ARBA00049504"/>
    </source>
</evidence>
<dbReference type="HAMAP" id="MF_00719">
    <property type="entry name" value="CobS"/>
    <property type="match status" value="1"/>
</dbReference>
<keyword evidence="11 19" id="KW-0460">Magnesium</keyword>
<dbReference type="GO" id="GO:0005886">
    <property type="term" value="C:plasma membrane"/>
    <property type="evidence" value="ECO:0007669"/>
    <property type="project" value="UniProtKB-SubCell"/>
</dbReference>
<comment type="catalytic activity">
    <reaction evidence="17 19">
        <text>alpha-ribazole + adenosylcob(III)inamide-GDP = adenosylcob(III)alamin + GMP + H(+)</text>
        <dbReference type="Rhea" id="RHEA:16049"/>
        <dbReference type="ChEBI" id="CHEBI:10329"/>
        <dbReference type="ChEBI" id="CHEBI:15378"/>
        <dbReference type="ChEBI" id="CHEBI:18408"/>
        <dbReference type="ChEBI" id="CHEBI:58115"/>
        <dbReference type="ChEBI" id="CHEBI:60487"/>
        <dbReference type="EC" id="2.7.8.26"/>
    </reaction>
</comment>
<dbReference type="Pfam" id="PF02654">
    <property type="entry name" value="CobS"/>
    <property type="match status" value="1"/>
</dbReference>
<evidence type="ECO:0000256" key="5">
    <source>
        <dbReference type="ARBA" id="ARBA00013200"/>
    </source>
</evidence>
<dbReference type="UniPathway" id="UPA00148">
    <property type="reaction ID" value="UER00238"/>
</dbReference>
<dbReference type="Proteomes" id="UP000008037">
    <property type="component" value="Chromosome"/>
</dbReference>
<evidence type="ECO:0000256" key="8">
    <source>
        <dbReference type="ARBA" id="ARBA00022573"/>
    </source>
</evidence>
<evidence type="ECO:0000256" key="16">
    <source>
        <dbReference type="ARBA" id="ARBA00032853"/>
    </source>
</evidence>
<dbReference type="OrthoDB" id="11748at2157"/>
<evidence type="ECO:0000313" key="21">
    <source>
        <dbReference type="Proteomes" id="UP000008037"/>
    </source>
</evidence>
<evidence type="ECO:0000256" key="9">
    <source>
        <dbReference type="ARBA" id="ARBA00022679"/>
    </source>
</evidence>
<dbReference type="KEGG" id="nga:Ngar_c01020"/>
<keyword evidence="13 19" id="KW-0472">Membrane</keyword>
<accession>K0IGW4</accession>
<dbReference type="GO" id="GO:0009236">
    <property type="term" value="P:cobalamin biosynthetic process"/>
    <property type="evidence" value="ECO:0007669"/>
    <property type="project" value="UniProtKB-UniRule"/>
</dbReference>
<dbReference type="STRING" id="1237085.Ngar_c01020"/>
<dbReference type="InParanoid" id="K0IGW4"/>
<proteinExistence type="inferred from homology"/>
<comment type="similarity">
    <text evidence="4 19">Belongs to the CobS family.</text>
</comment>
<comment type="function">
    <text evidence="14 19">Joins adenosylcobinamide-GDP and alpha-ribazole to generate adenosylcobalamin (Ado-cobalamin). Also synthesizes adenosylcobalamin 5'-phosphate from adenosylcobinamide-GDP and alpha-ribazole 5'-phosphate.</text>
</comment>
<dbReference type="GO" id="GO:0008818">
    <property type="term" value="F:cobalamin 5'-phosphate synthase activity"/>
    <property type="evidence" value="ECO:0007669"/>
    <property type="project" value="UniProtKB-UniRule"/>
</dbReference>
<name>K0IGW4_NITGG</name>
<feature type="transmembrane region" description="Helical" evidence="19">
    <location>
        <begin position="140"/>
        <end position="166"/>
    </location>
</feature>
<keyword evidence="21" id="KW-1185">Reference proteome</keyword>
<comment type="pathway">
    <text evidence="3 19">Cofactor biosynthesis; adenosylcobalamin biosynthesis; adenosylcobalamin from cob(II)yrinate a,c-diamide: step 7/7.</text>
</comment>
<feature type="transmembrane region" description="Helical" evidence="19">
    <location>
        <begin position="66"/>
        <end position="84"/>
    </location>
</feature>
<dbReference type="NCBIfam" id="TIGR00317">
    <property type="entry name" value="cobS"/>
    <property type="match status" value="1"/>
</dbReference>
<reference evidence="20 21" key="1">
    <citation type="journal article" date="2012" name="Environ. Microbiol.">
        <title>The genome of the ammonia-oxidizing Candidatus Nitrososphaera gargensis: insights into metabolic versatility and environmental adaptations.</title>
        <authorList>
            <person name="Spang A."/>
            <person name="Poehlein A."/>
            <person name="Offre P."/>
            <person name="Zumbragel S."/>
            <person name="Haider S."/>
            <person name="Rychlik N."/>
            <person name="Nowka B."/>
            <person name="Schmeisser C."/>
            <person name="Lebedeva E.V."/>
            <person name="Rattei T."/>
            <person name="Bohm C."/>
            <person name="Schmid M."/>
            <person name="Galushko A."/>
            <person name="Hatzenpichler R."/>
            <person name="Weinmaier T."/>
            <person name="Daniel R."/>
            <person name="Schleper C."/>
            <person name="Spieck E."/>
            <person name="Streit W."/>
            <person name="Wagner M."/>
        </authorList>
    </citation>
    <scope>NUCLEOTIDE SEQUENCE [LARGE SCALE GENOMIC DNA]</scope>
    <source>
        <strain evidence="21">Ga9.2</strain>
    </source>
</reference>
<keyword evidence="7 19" id="KW-1003">Cell membrane</keyword>
<evidence type="ECO:0000256" key="15">
    <source>
        <dbReference type="ARBA" id="ARBA00032605"/>
    </source>
</evidence>
<evidence type="ECO:0000256" key="14">
    <source>
        <dbReference type="ARBA" id="ARBA00025228"/>
    </source>
</evidence>
<dbReference type="EMBL" id="CP002408">
    <property type="protein sequence ID" value="AFU57052.1"/>
    <property type="molecule type" value="Genomic_DNA"/>
</dbReference>
<feature type="transmembrane region" description="Helical" evidence="19">
    <location>
        <begin position="186"/>
        <end position="216"/>
    </location>
</feature>
<evidence type="ECO:0000256" key="13">
    <source>
        <dbReference type="ARBA" id="ARBA00023136"/>
    </source>
</evidence>
<evidence type="ECO:0000256" key="11">
    <source>
        <dbReference type="ARBA" id="ARBA00022842"/>
    </source>
</evidence>
<dbReference type="HOGENOM" id="CLU_057426_2_0_2"/>
<evidence type="ECO:0000256" key="19">
    <source>
        <dbReference type="HAMAP-Rule" id="MF_00719"/>
    </source>
</evidence>
<evidence type="ECO:0000313" key="20">
    <source>
        <dbReference type="EMBL" id="AFU57052.1"/>
    </source>
</evidence>
<dbReference type="GO" id="GO:0051073">
    <property type="term" value="F:adenosylcobinamide-GDP ribazoletransferase activity"/>
    <property type="evidence" value="ECO:0007669"/>
    <property type="project" value="UniProtKB-UniRule"/>
</dbReference>
<evidence type="ECO:0000256" key="10">
    <source>
        <dbReference type="ARBA" id="ARBA00022692"/>
    </source>
</evidence>
<keyword evidence="10 19" id="KW-0812">Transmembrane</keyword>
<evidence type="ECO:0000256" key="4">
    <source>
        <dbReference type="ARBA" id="ARBA00010561"/>
    </source>
</evidence>
<feature type="transmembrane region" description="Helical" evidence="19">
    <location>
        <begin position="38"/>
        <end position="59"/>
    </location>
</feature>
<keyword evidence="8 19" id="KW-0169">Cobalamin biosynthesis</keyword>
<dbReference type="PANTHER" id="PTHR34148">
    <property type="entry name" value="ADENOSYLCOBINAMIDE-GDP RIBAZOLETRANSFERASE"/>
    <property type="match status" value="1"/>
</dbReference>
<comment type="subcellular location">
    <subcellularLocation>
        <location evidence="2 19">Cell membrane</location>
        <topology evidence="2 19">Multi-pass membrane protein</topology>
    </subcellularLocation>
</comment>
<dbReference type="InterPro" id="IPR003805">
    <property type="entry name" value="CobS"/>
</dbReference>
<dbReference type="GeneID" id="13796278"/>
<gene>
    <name evidence="19 20" type="primary">cobS</name>
    <name evidence="20" type="ordered locus">Ngar_c01020</name>
</gene>
<dbReference type="PANTHER" id="PTHR34148:SF1">
    <property type="entry name" value="ADENOSYLCOBINAMIDE-GDP RIBAZOLETRANSFERASE"/>
    <property type="match status" value="1"/>
</dbReference>
<organism evidence="20 21">
    <name type="scientific">Nitrososphaera gargensis (strain Ga9.2)</name>
    <dbReference type="NCBI Taxonomy" id="1237085"/>
    <lineage>
        <taxon>Archaea</taxon>
        <taxon>Nitrososphaerota</taxon>
        <taxon>Nitrososphaeria</taxon>
        <taxon>Nitrososphaerales</taxon>
        <taxon>Nitrososphaeraceae</taxon>
        <taxon>Nitrososphaera</taxon>
    </lineage>
</organism>
<evidence type="ECO:0000256" key="12">
    <source>
        <dbReference type="ARBA" id="ARBA00022989"/>
    </source>
</evidence>
<evidence type="ECO:0000256" key="17">
    <source>
        <dbReference type="ARBA" id="ARBA00048623"/>
    </source>
</evidence>
<evidence type="ECO:0000256" key="7">
    <source>
        <dbReference type="ARBA" id="ARBA00022475"/>
    </source>
</evidence>
<sequence>MASLRPVQSVLAFLTILPSSSGKQQKQNHDIHYVAKNMYLFPVAGLVIGTIVGAMALGISVAGLHPLLIGLLVAGALVIITGVHHTDALADFADGLMAKGGKEVKRKAMLDPAVGSAGVAALVMYFAGMIIVFQAGFSSSLAIFTSIITAEVIAKYVMVLLANRGLSAWEGFSSPFTAAMKDRRRMAAATAIMLGIVWLASSYAGLIALGVSLAIAGLMKYVSGKSFGGISGDVLGASNEMTRLSSLIVLSLLPPSLPTMMILWWW</sequence>
<evidence type="ECO:0000256" key="1">
    <source>
        <dbReference type="ARBA" id="ARBA00001946"/>
    </source>
</evidence>
<comment type="cofactor">
    <cofactor evidence="1 19">
        <name>Mg(2+)</name>
        <dbReference type="ChEBI" id="CHEBI:18420"/>
    </cofactor>
</comment>
<dbReference type="RefSeq" id="WP_015017625.1">
    <property type="nucleotide sequence ID" value="NC_018719.1"/>
</dbReference>
<protein>
    <recommendedName>
        <fullName evidence="6 19">Adenosylcobinamide-GDP ribazoletransferase</fullName>
        <ecNumber evidence="5 19">2.7.8.26</ecNumber>
    </recommendedName>
    <alternativeName>
        <fullName evidence="16 19">Cobalamin synthase</fullName>
    </alternativeName>
    <alternativeName>
        <fullName evidence="15 19">Cobalamin-5'-phosphate synthase</fullName>
    </alternativeName>
</protein>
<keyword evidence="12 19" id="KW-1133">Transmembrane helix</keyword>
<evidence type="ECO:0000256" key="3">
    <source>
        <dbReference type="ARBA" id="ARBA00004663"/>
    </source>
</evidence>
<dbReference type="EC" id="2.7.8.26" evidence="5 19"/>
<evidence type="ECO:0000256" key="2">
    <source>
        <dbReference type="ARBA" id="ARBA00004651"/>
    </source>
</evidence>
<evidence type="ECO:0000256" key="6">
    <source>
        <dbReference type="ARBA" id="ARBA00015850"/>
    </source>
</evidence>
<keyword evidence="9 19" id="KW-0808">Transferase</keyword>